<comment type="caution">
    <text evidence="1">The sequence shown here is derived from an EMBL/GenBank/DDBJ whole genome shotgun (WGS) entry which is preliminary data.</text>
</comment>
<protein>
    <submittedName>
        <fullName evidence="1">Uncharacterized protein</fullName>
    </submittedName>
</protein>
<sequence>MNLDAQGLDGLASRSTEYHIGDAKMNLTEIQDLLKYLKIVDLWHGDQTFGTSPLGESTPCPTGIDEICSFKARVIIGEEEAQLEWFLIILLEQQQQLQRNLWFLIILLLKEGKGRESMLHFISPLRLPLQQITPHFHSLSLLLVGLLMQVV</sequence>
<dbReference type="Proteomes" id="UP000655225">
    <property type="component" value="Unassembled WGS sequence"/>
</dbReference>
<gene>
    <name evidence="1" type="ORF">HHK36_031625</name>
</gene>
<reference evidence="1 2" key="1">
    <citation type="submission" date="2020-04" db="EMBL/GenBank/DDBJ databases">
        <title>Plant Genome Project.</title>
        <authorList>
            <person name="Zhang R.-G."/>
        </authorList>
    </citation>
    <scope>NUCLEOTIDE SEQUENCE [LARGE SCALE GENOMIC DNA]</scope>
    <source>
        <strain evidence="1">YNK0</strain>
        <tissue evidence="1">Leaf</tissue>
    </source>
</reference>
<evidence type="ECO:0000313" key="1">
    <source>
        <dbReference type="EMBL" id="KAF8376708.1"/>
    </source>
</evidence>
<keyword evidence="2" id="KW-1185">Reference proteome</keyword>
<proteinExistence type="predicted"/>
<accession>A0A835D183</accession>
<organism evidence="1 2">
    <name type="scientific">Tetracentron sinense</name>
    <name type="common">Spur-leaf</name>
    <dbReference type="NCBI Taxonomy" id="13715"/>
    <lineage>
        <taxon>Eukaryota</taxon>
        <taxon>Viridiplantae</taxon>
        <taxon>Streptophyta</taxon>
        <taxon>Embryophyta</taxon>
        <taxon>Tracheophyta</taxon>
        <taxon>Spermatophyta</taxon>
        <taxon>Magnoliopsida</taxon>
        <taxon>Trochodendrales</taxon>
        <taxon>Trochodendraceae</taxon>
        <taxon>Tetracentron</taxon>
    </lineage>
</organism>
<dbReference type="AlphaFoldDB" id="A0A835D183"/>
<dbReference type="EMBL" id="JABCRI010000132">
    <property type="protein sequence ID" value="KAF8376708.1"/>
    <property type="molecule type" value="Genomic_DNA"/>
</dbReference>
<name>A0A835D183_TETSI</name>
<evidence type="ECO:0000313" key="2">
    <source>
        <dbReference type="Proteomes" id="UP000655225"/>
    </source>
</evidence>